<dbReference type="Proteomes" id="UP000251314">
    <property type="component" value="Unassembled WGS sequence"/>
</dbReference>
<evidence type="ECO:0000313" key="7">
    <source>
        <dbReference type="EMBL" id="RAW26803.1"/>
    </source>
</evidence>
<evidence type="ECO:0000313" key="8">
    <source>
        <dbReference type="Proteomes" id="UP000251314"/>
    </source>
</evidence>
<evidence type="ECO:0000313" key="2">
    <source>
        <dbReference type="EMBL" id="KAG2859263.1"/>
    </source>
</evidence>
<dbReference type="EMBL" id="RCMG01000223">
    <property type="protein sequence ID" value="KAG2859263.1"/>
    <property type="molecule type" value="Genomic_DNA"/>
</dbReference>
<evidence type="ECO:0000313" key="5">
    <source>
        <dbReference type="EMBL" id="KAG2985690.1"/>
    </source>
</evidence>
<dbReference type="AlphaFoldDB" id="A0A329RQ00"/>
<dbReference type="EMBL" id="RCML01000206">
    <property type="protein sequence ID" value="KAG2985690.1"/>
    <property type="molecule type" value="Genomic_DNA"/>
</dbReference>
<organism evidence="7 8">
    <name type="scientific">Phytophthora cactorum</name>
    <dbReference type="NCBI Taxonomy" id="29920"/>
    <lineage>
        <taxon>Eukaryota</taxon>
        <taxon>Sar</taxon>
        <taxon>Stramenopiles</taxon>
        <taxon>Oomycota</taxon>
        <taxon>Peronosporomycetes</taxon>
        <taxon>Peronosporales</taxon>
        <taxon>Peronosporaceae</taxon>
        <taxon>Phytophthora</taxon>
    </lineage>
</organism>
<feature type="region of interest" description="Disordered" evidence="1">
    <location>
        <begin position="18"/>
        <end position="45"/>
    </location>
</feature>
<evidence type="ECO:0000313" key="6">
    <source>
        <dbReference type="EMBL" id="KAG3222501.1"/>
    </source>
</evidence>
<dbReference type="EMBL" id="MJFZ01000616">
    <property type="protein sequence ID" value="RAW26803.1"/>
    <property type="molecule type" value="Genomic_DNA"/>
</dbReference>
<dbReference type="Proteomes" id="UP000697107">
    <property type="component" value="Unassembled WGS sequence"/>
</dbReference>
<sequence length="45" mass="4810">MAMRLDDSLPASDVVALSEAQELGPLPNLTDEEHKSNDINNSGTN</sequence>
<keyword evidence="8" id="KW-1185">Reference proteome</keyword>
<accession>A0A329RQ00</accession>
<dbReference type="Proteomes" id="UP000735874">
    <property type="component" value="Unassembled WGS sequence"/>
</dbReference>
<comment type="caution">
    <text evidence="7">The sequence shown here is derived from an EMBL/GenBank/DDBJ whole genome shotgun (WGS) entry which is preliminary data.</text>
</comment>
<evidence type="ECO:0000313" key="4">
    <source>
        <dbReference type="EMBL" id="KAG2943853.1"/>
    </source>
</evidence>
<dbReference type="Proteomes" id="UP000774804">
    <property type="component" value="Unassembled WGS sequence"/>
</dbReference>
<gene>
    <name evidence="7" type="ORF">PC110_g16796</name>
    <name evidence="2" type="ORF">PC113_g9109</name>
    <name evidence="3" type="ORF">PC115_g8033</name>
    <name evidence="4" type="ORF">PC117_g9301</name>
    <name evidence="5" type="ORF">PC118_g8207</name>
    <name evidence="6" type="ORF">PC129_g6793</name>
</gene>
<reference evidence="7 8" key="1">
    <citation type="submission" date="2018-01" db="EMBL/GenBank/DDBJ databases">
        <title>Draft genome of the strawberry crown rot pathogen Phytophthora cactorum.</title>
        <authorList>
            <person name="Armitage A.D."/>
            <person name="Lysoe E."/>
            <person name="Nellist C.F."/>
            <person name="Harrison R.J."/>
            <person name="Brurberg M.B."/>
        </authorList>
    </citation>
    <scope>NUCLEOTIDE SEQUENCE [LARGE SCALE GENOMIC DNA]</scope>
    <source>
        <strain evidence="7 8">10300</strain>
    </source>
</reference>
<evidence type="ECO:0000256" key="1">
    <source>
        <dbReference type="SAM" id="MobiDB-lite"/>
    </source>
</evidence>
<evidence type="ECO:0000313" key="3">
    <source>
        <dbReference type="EMBL" id="KAG2926061.1"/>
    </source>
</evidence>
<dbReference type="VEuPathDB" id="FungiDB:PC110_g16796"/>
<dbReference type="EMBL" id="RCMK01000211">
    <property type="protein sequence ID" value="KAG2943853.1"/>
    <property type="molecule type" value="Genomic_DNA"/>
</dbReference>
<dbReference type="EMBL" id="RCMI01000201">
    <property type="protein sequence ID" value="KAG2926061.1"/>
    <property type="molecule type" value="Genomic_DNA"/>
</dbReference>
<reference evidence="2" key="2">
    <citation type="submission" date="2018-10" db="EMBL/GenBank/DDBJ databases">
        <title>Effector identification in a new, highly contiguous assembly of the strawberry crown rot pathogen Phytophthora cactorum.</title>
        <authorList>
            <person name="Armitage A.D."/>
            <person name="Nellist C.F."/>
            <person name="Bates H."/>
            <person name="Vickerstaff R.J."/>
            <person name="Harrison R.J."/>
        </authorList>
    </citation>
    <scope>NUCLEOTIDE SEQUENCE</scope>
    <source>
        <strain evidence="2">15-7</strain>
        <strain evidence="3">4032</strain>
        <strain evidence="4">4040</strain>
        <strain evidence="5">P415</strain>
        <strain evidence="6">P421</strain>
    </source>
</reference>
<dbReference type="Proteomes" id="UP000760860">
    <property type="component" value="Unassembled WGS sequence"/>
</dbReference>
<protein>
    <submittedName>
        <fullName evidence="7">Uncharacterized protein</fullName>
    </submittedName>
</protein>
<proteinExistence type="predicted"/>
<name>A0A329RQ00_9STRA</name>
<dbReference type="EMBL" id="RCMV01000178">
    <property type="protein sequence ID" value="KAG3222501.1"/>
    <property type="molecule type" value="Genomic_DNA"/>
</dbReference>
<dbReference type="Proteomes" id="UP000736787">
    <property type="component" value="Unassembled WGS sequence"/>
</dbReference>
<dbReference type="OrthoDB" id="10277024at2759"/>